<keyword evidence="3" id="KW-1185">Reference proteome</keyword>
<evidence type="ECO:0000259" key="1">
    <source>
        <dbReference type="Pfam" id="PF00483"/>
    </source>
</evidence>
<evidence type="ECO:0000313" key="2">
    <source>
        <dbReference type="EMBL" id="MSU09706.1"/>
    </source>
</evidence>
<dbReference type="Proteomes" id="UP000433181">
    <property type="component" value="Unassembled WGS sequence"/>
</dbReference>
<sequence length="252" mass="29045">MINVLIPSMSKTLFFAESYFPKPLIEIDGKTMLEQVVNNYQSLQEKKFIFVFEQKDCAEFHLDESASILTDGKSNVIVLENETAGALCTCLMAIEFIPKDEPLFIANCDQIIDIDYKKMFDYFEDNQADAGIVTFESIHPRWSYAKIADEEVVEVAEKRPLSKHAIAGCYYYRRGKDFIDSAQQAILKGNAEGGRYYISSTMNEMILKGKKVVPYYIDRCQYHTFYSPDKIKEYERYIQQPGNMSTGFLKSF</sequence>
<dbReference type="EMBL" id="VUNR01000030">
    <property type="protein sequence ID" value="MSU09706.1"/>
    <property type="molecule type" value="Genomic_DNA"/>
</dbReference>
<organism evidence="2 3">
    <name type="scientific">Anaerovibrio slackiae</name>
    <dbReference type="NCBI Taxonomy" id="2652309"/>
    <lineage>
        <taxon>Bacteria</taxon>
        <taxon>Bacillati</taxon>
        <taxon>Bacillota</taxon>
        <taxon>Negativicutes</taxon>
        <taxon>Selenomonadales</taxon>
        <taxon>Selenomonadaceae</taxon>
        <taxon>Anaerovibrio</taxon>
    </lineage>
</organism>
<dbReference type="CDD" id="cd04183">
    <property type="entry name" value="GT2_BcE_like"/>
    <property type="match status" value="1"/>
</dbReference>
<dbReference type="GO" id="GO:0016740">
    <property type="term" value="F:transferase activity"/>
    <property type="evidence" value="ECO:0007669"/>
    <property type="project" value="UniProtKB-KW"/>
</dbReference>
<dbReference type="RefSeq" id="WP_205764245.1">
    <property type="nucleotide sequence ID" value="NZ_VUNR01000030.1"/>
</dbReference>
<dbReference type="GeneID" id="96779657"/>
<dbReference type="Gene3D" id="3.90.550.10">
    <property type="entry name" value="Spore Coat Polysaccharide Biosynthesis Protein SpsA, Chain A"/>
    <property type="match status" value="1"/>
</dbReference>
<gene>
    <name evidence="2" type="ORF">FYJ84_12030</name>
</gene>
<dbReference type="InterPro" id="IPR005835">
    <property type="entry name" value="NTP_transferase_dom"/>
</dbReference>
<dbReference type="PIRSF" id="PIRSF028162">
    <property type="entry name" value="BcbE_prd"/>
    <property type="match status" value="1"/>
</dbReference>
<feature type="domain" description="Nucleotidyl transferase" evidence="1">
    <location>
        <begin position="20"/>
        <end position="175"/>
    </location>
</feature>
<reference evidence="2 3" key="1">
    <citation type="submission" date="2019-08" db="EMBL/GenBank/DDBJ databases">
        <title>In-depth cultivation of the pig gut microbiome towards novel bacterial diversity and tailored functional studies.</title>
        <authorList>
            <person name="Wylensek D."/>
            <person name="Hitch T.C.A."/>
            <person name="Clavel T."/>
        </authorList>
    </citation>
    <scope>NUCLEOTIDE SEQUENCE [LARGE SCALE GENOMIC DNA]</scope>
    <source>
        <strain evidence="2 3">WCA-693-APC-5D-A</strain>
    </source>
</reference>
<evidence type="ECO:0000313" key="3">
    <source>
        <dbReference type="Proteomes" id="UP000433181"/>
    </source>
</evidence>
<dbReference type="InterPro" id="IPR029044">
    <property type="entry name" value="Nucleotide-diphossugar_trans"/>
</dbReference>
<comment type="caution">
    <text evidence="2">The sequence shown here is derived from an EMBL/GenBank/DDBJ whole genome shotgun (WGS) entry which is preliminary data.</text>
</comment>
<dbReference type="Pfam" id="PF00483">
    <property type="entry name" value="NTP_transferase"/>
    <property type="match status" value="1"/>
</dbReference>
<keyword evidence="2" id="KW-0808">Transferase</keyword>
<proteinExistence type="predicted"/>
<dbReference type="AlphaFoldDB" id="A0A6I2ULU0"/>
<protein>
    <submittedName>
        <fullName evidence="2">NTP transferase domain-containing protein</fullName>
    </submittedName>
</protein>
<dbReference type="SUPFAM" id="SSF53448">
    <property type="entry name" value="Nucleotide-diphospho-sugar transferases"/>
    <property type="match status" value="1"/>
</dbReference>
<dbReference type="InterPro" id="IPR016873">
    <property type="entry name" value="Caps_polysacc_synth_BcbE_prd"/>
</dbReference>
<accession>A0A6I2ULU0</accession>
<name>A0A6I2ULU0_9FIRM</name>